<dbReference type="InterPro" id="IPR024688">
    <property type="entry name" value="Mac_dom"/>
</dbReference>
<organism evidence="9 10">
    <name type="scientific">Magnetospirillum aberrantis SpK</name>
    <dbReference type="NCBI Taxonomy" id="908842"/>
    <lineage>
        <taxon>Bacteria</taxon>
        <taxon>Pseudomonadati</taxon>
        <taxon>Pseudomonadota</taxon>
        <taxon>Alphaproteobacteria</taxon>
        <taxon>Rhodospirillales</taxon>
        <taxon>Rhodospirillaceae</taxon>
        <taxon>Magnetospirillum</taxon>
    </lineage>
</organism>
<dbReference type="PROSITE" id="PS00101">
    <property type="entry name" value="HEXAPEP_TRANSFERASES"/>
    <property type="match status" value="1"/>
</dbReference>
<gene>
    <name evidence="9" type="ORF">G4223_02375</name>
</gene>
<dbReference type="SMART" id="SM01266">
    <property type="entry name" value="Mac"/>
    <property type="match status" value="1"/>
</dbReference>
<keyword evidence="5" id="KW-0012">Acyltransferase</keyword>
<dbReference type="InterPro" id="IPR001451">
    <property type="entry name" value="Hexapep"/>
</dbReference>
<dbReference type="GO" id="GO:0005829">
    <property type="term" value="C:cytosol"/>
    <property type="evidence" value="ECO:0007669"/>
    <property type="project" value="TreeGrafter"/>
</dbReference>
<evidence type="ECO:0000256" key="4">
    <source>
        <dbReference type="ARBA" id="ARBA00022737"/>
    </source>
</evidence>
<protein>
    <recommendedName>
        <fullName evidence="7">Nodulation protein L</fullName>
    </recommendedName>
</protein>
<dbReference type="PANTHER" id="PTHR23416:SF23">
    <property type="entry name" value="ACETYLTRANSFERASE C18B11.09C-RELATED"/>
    <property type="match status" value="1"/>
</dbReference>
<evidence type="ECO:0000313" key="9">
    <source>
        <dbReference type="EMBL" id="NFV78960.1"/>
    </source>
</evidence>
<keyword evidence="3 9" id="KW-0808">Transferase</keyword>
<evidence type="ECO:0000256" key="5">
    <source>
        <dbReference type="ARBA" id="ARBA00023315"/>
    </source>
</evidence>
<sequence length="182" mass="19129">MAPGEFEKMCAGEPFSVHTPEIQSKLLATHRWLSRYNASLAVPPEVRRSMLLERLAAVGEGADILPPFHCDCGFNIRLGAGAFLNFNCVILDVAPVSIGAGTQIGPGVQILTTDHPRDPCTRAQGVEFGRPISIGARVWIGGGAIILPGVTIEDEAVVGAGAVVTHDVPAGMTVMGNPARPR</sequence>
<dbReference type="SUPFAM" id="SSF51161">
    <property type="entry name" value="Trimeric LpxA-like enzymes"/>
    <property type="match status" value="1"/>
</dbReference>
<dbReference type="AlphaFoldDB" id="A0A7C9QRN9"/>
<dbReference type="RefSeq" id="WP_163674465.1">
    <property type="nucleotide sequence ID" value="NZ_JAAIYP010000007.1"/>
</dbReference>
<dbReference type="InterPro" id="IPR018357">
    <property type="entry name" value="Hexapep_transf_CS"/>
</dbReference>
<evidence type="ECO:0000259" key="8">
    <source>
        <dbReference type="SMART" id="SM01266"/>
    </source>
</evidence>
<evidence type="ECO:0000256" key="1">
    <source>
        <dbReference type="ARBA" id="ARBA00007274"/>
    </source>
</evidence>
<comment type="caution">
    <text evidence="9">The sequence shown here is derived from an EMBL/GenBank/DDBJ whole genome shotgun (WGS) entry which is preliminary data.</text>
</comment>
<keyword evidence="4" id="KW-0677">Repeat</keyword>
<dbReference type="Gene3D" id="2.160.10.10">
    <property type="entry name" value="Hexapeptide repeat proteins"/>
    <property type="match status" value="1"/>
</dbReference>
<dbReference type="Proteomes" id="UP000480684">
    <property type="component" value="Unassembled WGS sequence"/>
</dbReference>
<feature type="domain" description="Maltose/galactoside acetyltransferase" evidence="8">
    <location>
        <begin position="6"/>
        <end position="60"/>
    </location>
</feature>
<dbReference type="CDD" id="cd03357">
    <property type="entry name" value="LbH_MAT_GAT"/>
    <property type="match status" value="1"/>
</dbReference>
<comment type="function">
    <text evidence="6">Acetyltransferase implicated in the O-acetylation of Nod factors.</text>
</comment>
<dbReference type="GO" id="GO:0008374">
    <property type="term" value="F:O-acyltransferase activity"/>
    <property type="evidence" value="ECO:0007669"/>
    <property type="project" value="TreeGrafter"/>
</dbReference>
<keyword evidence="2" id="KW-0536">Nodulation</keyword>
<evidence type="ECO:0000256" key="2">
    <source>
        <dbReference type="ARBA" id="ARBA00022458"/>
    </source>
</evidence>
<keyword evidence="10" id="KW-1185">Reference proteome</keyword>
<evidence type="ECO:0000256" key="3">
    <source>
        <dbReference type="ARBA" id="ARBA00022679"/>
    </source>
</evidence>
<reference evidence="9 10" key="1">
    <citation type="submission" date="2020-02" db="EMBL/GenBank/DDBJ databases">
        <authorList>
            <person name="Dziuba M."/>
            <person name="Kuznetsov B."/>
            <person name="Mardanov A."/>
            <person name="Ravin N."/>
            <person name="Grouzdev D."/>
        </authorList>
    </citation>
    <scope>NUCLEOTIDE SEQUENCE [LARGE SCALE GENOMIC DNA]</scope>
    <source>
        <strain evidence="9 10">SpK</strain>
    </source>
</reference>
<dbReference type="GO" id="GO:0016407">
    <property type="term" value="F:acetyltransferase activity"/>
    <property type="evidence" value="ECO:0007669"/>
    <property type="project" value="InterPro"/>
</dbReference>
<evidence type="ECO:0000256" key="7">
    <source>
        <dbReference type="ARBA" id="ARBA00067695"/>
    </source>
</evidence>
<dbReference type="Pfam" id="PF14602">
    <property type="entry name" value="Hexapep_2"/>
    <property type="match status" value="1"/>
</dbReference>
<proteinExistence type="inferred from homology"/>
<dbReference type="InterPro" id="IPR011004">
    <property type="entry name" value="Trimer_LpxA-like_sf"/>
</dbReference>
<dbReference type="EMBL" id="JAAIYP010000007">
    <property type="protein sequence ID" value="NFV78960.1"/>
    <property type="molecule type" value="Genomic_DNA"/>
</dbReference>
<comment type="similarity">
    <text evidence="1">Belongs to the transferase hexapeptide repeat family.</text>
</comment>
<dbReference type="FunFam" id="2.160.10.10:FF:000025">
    <property type="entry name" value="Hexapeptide-repeat containing-acetyltransferase"/>
    <property type="match status" value="1"/>
</dbReference>
<dbReference type="InterPro" id="IPR051159">
    <property type="entry name" value="Hexapeptide_acetyltransf"/>
</dbReference>
<dbReference type="Pfam" id="PF12464">
    <property type="entry name" value="Mac"/>
    <property type="match status" value="1"/>
</dbReference>
<accession>A0A7C9QRN9</accession>
<dbReference type="PANTHER" id="PTHR23416">
    <property type="entry name" value="SIALIC ACID SYNTHASE-RELATED"/>
    <property type="match status" value="1"/>
</dbReference>
<evidence type="ECO:0000313" key="10">
    <source>
        <dbReference type="Proteomes" id="UP000480684"/>
    </source>
</evidence>
<evidence type="ECO:0000256" key="6">
    <source>
        <dbReference type="ARBA" id="ARBA00055587"/>
    </source>
</evidence>
<name>A0A7C9QRN9_9PROT</name>